<proteinExistence type="predicted"/>
<name>A0A2R5GBM0_9STRA</name>
<protein>
    <submittedName>
        <fullName evidence="2">Uncharacterized protein</fullName>
    </submittedName>
</protein>
<feature type="compositionally biased region" description="Polar residues" evidence="1">
    <location>
        <begin position="395"/>
        <end position="404"/>
    </location>
</feature>
<evidence type="ECO:0000313" key="3">
    <source>
        <dbReference type="Proteomes" id="UP000241890"/>
    </source>
</evidence>
<evidence type="ECO:0000313" key="2">
    <source>
        <dbReference type="EMBL" id="GBG25983.1"/>
    </source>
</evidence>
<keyword evidence="3" id="KW-1185">Reference proteome</keyword>
<gene>
    <name evidence="2" type="ORF">FCC1311_022032</name>
</gene>
<dbReference type="AlphaFoldDB" id="A0A2R5GBM0"/>
<reference evidence="2 3" key="1">
    <citation type="submission" date="2017-12" db="EMBL/GenBank/DDBJ databases">
        <title>Sequencing, de novo assembly and annotation of complete genome of a new Thraustochytrid species, strain FCC1311.</title>
        <authorList>
            <person name="Sedici K."/>
            <person name="Godart F."/>
            <person name="Aiese Cigliano R."/>
            <person name="Sanseverino W."/>
            <person name="Barakat M."/>
            <person name="Ortet P."/>
            <person name="Marechal E."/>
            <person name="Cagnac O."/>
            <person name="Amato A."/>
        </authorList>
    </citation>
    <scope>NUCLEOTIDE SEQUENCE [LARGE SCALE GENOMIC DNA]</scope>
</reference>
<dbReference type="InParanoid" id="A0A2R5GBM0"/>
<feature type="compositionally biased region" description="Polar residues" evidence="1">
    <location>
        <begin position="414"/>
        <end position="429"/>
    </location>
</feature>
<feature type="compositionally biased region" description="Low complexity" evidence="1">
    <location>
        <begin position="357"/>
        <end position="368"/>
    </location>
</feature>
<feature type="region of interest" description="Disordered" evidence="1">
    <location>
        <begin position="388"/>
        <end position="459"/>
    </location>
</feature>
<dbReference type="Proteomes" id="UP000241890">
    <property type="component" value="Unassembled WGS sequence"/>
</dbReference>
<evidence type="ECO:0000256" key="1">
    <source>
        <dbReference type="SAM" id="MobiDB-lite"/>
    </source>
</evidence>
<feature type="compositionally biased region" description="Low complexity" evidence="1">
    <location>
        <begin position="27"/>
        <end position="42"/>
    </location>
</feature>
<accession>A0A2R5GBM0</accession>
<dbReference type="EMBL" id="BEYU01000017">
    <property type="protein sequence ID" value="GBG25983.1"/>
    <property type="molecule type" value="Genomic_DNA"/>
</dbReference>
<sequence>MNENSHDAAMGPQEHEEPVAPEQKPLQSACQQEQQQEQQQSQLPRESPHVPMSMPMPIPADPAQSFMWGAHNLFAGLHAVNARLLQLEQAQDSQSSHARFEQGLESLRAFAVSILRRLEAHENFIHNDRFLQGVDQRAYETVVTKCLPEVWELRANVDALREKLETKASVSTTQATIGTVALAKEVEDVLLRLAALGDERVQHLEIIGESGKRYKDGTARRRLVTEPALAAGVDYPKLPVPSAWKADSDTQTINHNFEQLSKMINEVVLARIDTVETNMDKRLSHIEKRVDVLQNLFQTLSRDIRSTSQPSGSLDKVVSRSELPETGSESALHGKINKETSKTANPRHPNEPLVQMSAGASSPGLGSAQIDIKGKQVSHIVTMVSDDVQDHSEAETSTSCTMTAQQQQQQQQQKHVSQSLQKNAGTGQQILERPKTARLSGAKAGRAAYNRAEESKRKR</sequence>
<feature type="region of interest" description="Disordered" evidence="1">
    <location>
        <begin position="304"/>
        <end position="368"/>
    </location>
</feature>
<comment type="caution">
    <text evidence="2">The sequence shown here is derived from an EMBL/GenBank/DDBJ whole genome shotgun (WGS) entry which is preliminary data.</text>
</comment>
<feature type="region of interest" description="Disordered" evidence="1">
    <location>
        <begin position="1"/>
        <end position="58"/>
    </location>
</feature>
<organism evidence="2 3">
    <name type="scientific">Hondaea fermentalgiana</name>
    <dbReference type="NCBI Taxonomy" id="2315210"/>
    <lineage>
        <taxon>Eukaryota</taxon>
        <taxon>Sar</taxon>
        <taxon>Stramenopiles</taxon>
        <taxon>Bigyra</taxon>
        <taxon>Labyrinthulomycetes</taxon>
        <taxon>Thraustochytrida</taxon>
        <taxon>Thraustochytriidae</taxon>
        <taxon>Hondaea</taxon>
    </lineage>
</organism>